<keyword evidence="2" id="KW-0238">DNA-binding</keyword>
<gene>
    <name evidence="6" type="ORF">FHW18_000689</name>
</gene>
<evidence type="ECO:0000313" key="6">
    <source>
        <dbReference type="EMBL" id="NYE81418.1"/>
    </source>
</evidence>
<dbReference type="PROSITE" id="PS50949">
    <property type="entry name" value="HTH_GNTR"/>
    <property type="match status" value="1"/>
</dbReference>
<dbReference type="Pfam" id="PF00392">
    <property type="entry name" value="GntR"/>
    <property type="match status" value="1"/>
</dbReference>
<dbReference type="Pfam" id="PF07729">
    <property type="entry name" value="FCD"/>
    <property type="match status" value="1"/>
</dbReference>
<keyword evidence="1" id="KW-0805">Transcription regulation</keyword>
<dbReference type="GO" id="GO:0003677">
    <property type="term" value="F:DNA binding"/>
    <property type="evidence" value="ECO:0007669"/>
    <property type="project" value="UniProtKB-KW"/>
</dbReference>
<dbReference type="RefSeq" id="WP_179583429.1">
    <property type="nucleotide sequence ID" value="NZ_JACBYR010000001.1"/>
</dbReference>
<dbReference type="InterPro" id="IPR036388">
    <property type="entry name" value="WH-like_DNA-bd_sf"/>
</dbReference>
<evidence type="ECO:0000256" key="4">
    <source>
        <dbReference type="SAM" id="MobiDB-lite"/>
    </source>
</evidence>
<evidence type="ECO:0000313" key="7">
    <source>
        <dbReference type="Proteomes" id="UP000542125"/>
    </source>
</evidence>
<sequence>MLRPTSTTLQLREMILNGELAPDERLREAELALRLGTSRMPIRQALPVLAQEGLLVRSGQRGYAVRAFTPDESLDALRLRASLEGMAARTLAERGASPDILDGLRACLAEGDALFTERVITVDEELRYGEMNARFHALVLAGARIPLLEELAARCNLVPFAAPRAIAFAHLDKRTVFDLLFYAHRQHHSIVEAIAAGKGDRAEFLFRDHAVTQENSMHMERTGAAPVRAEEFPETARAASGH</sequence>
<dbReference type="InterPro" id="IPR000524">
    <property type="entry name" value="Tscrpt_reg_HTH_GntR"/>
</dbReference>
<proteinExistence type="predicted"/>
<dbReference type="Gene3D" id="1.10.10.10">
    <property type="entry name" value="Winged helix-like DNA-binding domain superfamily/Winged helix DNA-binding domain"/>
    <property type="match status" value="1"/>
</dbReference>
<dbReference type="SUPFAM" id="SSF48008">
    <property type="entry name" value="GntR ligand-binding domain-like"/>
    <property type="match status" value="1"/>
</dbReference>
<dbReference type="EMBL" id="JACBYR010000001">
    <property type="protein sequence ID" value="NYE81418.1"/>
    <property type="molecule type" value="Genomic_DNA"/>
</dbReference>
<dbReference type="PANTHER" id="PTHR43537">
    <property type="entry name" value="TRANSCRIPTIONAL REGULATOR, GNTR FAMILY"/>
    <property type="match status" value="1"/>
</dbReference>
<dbReference type="CDD" id="cd07377">
    <property type="entry name" value="WHTH_GntR"/>
    <property type="match status" value="1"/>
</dbReference>
<keyword evidence="7" id="KW-1185">Reference proteome</keyword>
<evidence type="ECO:0000256" key="1">
    <source>
        <dbReference type="ARBA" id="ARBA00023015"/>
    </source>
</evidence>
<dbReference type="SMART" id="SM00345">
    <property type="entry name" value="HTH_GNTR"/>
    <property type="match status" value="1"/>
</dbReference>
<keyword evidence="3" id="KW-0804">Transcription</keyword>
<organism evidence="6 7">
    <name type="scientific">Pigmentiphaga litoralis</name>
    <dbReference type="NCBI Taxonomy" id="516702"/>
    <lineage>
        <taxon>Bacteria</taxon>
        <taxon>Pseudomonadati</taxon>
        <taxon>Pseudomonadota</taxon>
        <taxon>Betaproteobacteria</taxon>
        <taxon>Burkholderiales</taxon>
        <taxon>Alcaligenaceae</taxon>
        <taxon>Pigmentiphaga</taxon>
    </lineage>
</organism>
<reference evidence="6 7" key="1">
    <citation type="submission" date="2020-07" db="EMBL/GenBank/DDBJ databases">
        <title>Genomic Encyclopedia of Type Strains, Phase IV (KMG-V): Genome sequencing to study the core and pangenomes of soil and plant-associated prokaryotes.</title>
        <authorList>
            <person name="Whitman W."/>
        </authorList>
    </citation>
    <scope>NUCLEOTIDE SEQUENCE [LARGE SCALE GENOMIC DNA]</scope>
    <source>
        <strain evidence="6 7">SAS40</strain>
    </source>
</reference>
<dbReference type="Proteomes" id="UP000542125">
    <property type="component" value="Unassembled WGS sequence"/>
</dbReference>
<comment type="caution">
    <text evidence="6">The sequence shown here is derived from an EMBL/GenBank/DDBJ whole genome shotgun (WGS) entry which is preliminary data.</text>
</comment>
<protein>
    <submittedName>
        <fullName evidence="6">GntR family transcriptional regulator of vanillate catabolism</fullName>
    </submittedName>
</protein>
<dbReference type="AlphaFoldDB" id="A0A7Y9LLT2"/>
<accession>A0A7Y9LLT2</accession>
<dbReference type="InterPro" id="IPR011711">
    <property type="entry name" value="GntR_C"/>
</dbReference>
<feature type="region of interest" description="Disordered" evidence="4">
    <location>
        <begin position="216"/>
        <end position="242"/>
    </location>
</feature>
<evidence type="ECO:0000256" key="2">
    <source>
        <dbReference type="ARBA" id="ARBA00023125"/>
    </source>
</evidence>
<dbReference type="InterPro" id="IPR036390">
    <property type="entry name" value="WH_DNA-bd_sf"/>
</dbReference>
<dbReference type="SMART" id="SM00895">
    <property type="entry name" value="FCD"/>
    <property type="match status" value="1"/>
</dbReference>
<name>A0A7Y9LLT2_9BURK</name>
<dbReference type="PANTHER" id="PTHR43537:SF51">
    <property type="entry name" value="HTH-TYPE TRANSCRIPTIONAL REGULATOR LGOR-RELATED"/>
    <property type="match status" value="1"/>
</dbReference>
<dbReference type="SUPFAM" id="SSF46785">
    <property type="entry name" value="Winged helix' DNA-binding domain"/>
    <property type="match status" value="1"/>
</dbReference>
<dbReference type="GO" id="GO:0003700">
    <property type="term" value="F:DNA-binding transcription factor activity"/>
    <property type="evidence" value="ECO:0007669"/>
    <property type="project" value="InterPro"/>
</dbReference>
<evidence type="ECO:0000259" key="5">
    <source>
        <dbReference type="PROSITE" id="PS50949"/>
    </source>
</evidence>
<dbReference type="InterPro" id="IPR008920">
    <property type="entry name" value="TF_FadR/GntR_C"/>
</dbReference>
<dbReference type="Gene3D" id="1.20.120.530">
    <property type="entry name" value="GntR ligand-binding domain-like"/>
    <property type="match status" value="1"/>
</dbReference>
<feature type="domain" description="HTH gntR-type" evidence="5">
    <location>
        <begin position="1"/>
        <end position="68"/>
    </location>
</feature>
<evidence type="ECO:0000256" key="3">
    <source>
        <dbReference type="ARBA" id="ARBA00023163"/>
    </source>
</evidence>